<dbReference type="AlphaFoldDB" id="A0AAN7AGV5"/>
<dbReference type="InterPro" id="IPR050969">
    <property type="entry name" value="Dev_Signal_Modulators"/>
</dbReference>
<evidence type="ECO:0000313" key="7">
    <source>
        <dbReference type="Proteomes" id="UP001302126"/>
    </source>
</evidence>
<dbReference type="InterPro" id="IPR003431">
    <property type="entry name" value="B-propeller_Phytase"/>
</dbReference>
<evidence type="ECO:0000256" key="1">
    <source>
        <dbReference type="ARBA" id="ARBA00022729"/>
    </source>
</evidence>
<sequence length="775" mass="83049">MRSGSMVVEKHYKMAKPASLFSACLLCLAGTACATTVVTPLAVSVNVTLATARNNIESDWTSIYYSKKPLVLGNDGGAASGGIRAWDLDSAPPLQQIKHLTPGRTKLVTTVYNVGKRDLVVTIAQPDSVIRVYDLPAFVEIQSARFKVLGDWSALCAWKSQTHNQYFYLLGKRVGIQFLLRENTGKPEILKVKSFLLPFEAEGCAVSEARSVLYISGGDTKDVYSTPLSESTGASVVAKAFVAPDDVTGLTVYYGQKPEQELLLVTLENEIAVYKQTPTFRRIGSIKLEGLEDIEIQGPSIYQASSRRYPGGQLFFALESDAGAGYGLIGLKEPLARLDAKLNTNYDPRGASHSGGERICDRCSNSGYCREGSPRAPNSCECFHGFTGARCEKFTCTSNCSNHGHCAGPDTCSCNPGWGGLHCSFLVVEADHETTANGADGDDPAIWIAPGTDKSLSRIITTTKAGDTTGLGVFDLSGNLLQTIASKEPNNVDVIYDFDLGSRTVDLAFAACRQDDTLCFFEITPNGTLTTIPGGSHPVVDDFSVYGSCVYRSPTTKKQYLFVNEKSARYLQYELTADQNGTLVTTLVRKFVGGSGGQVEGCVADEDNQWIFIGEEPSALWRYPAEPDSTEAGVAIARVGDGHLHADVEGVTLVYGSSQDKGLLLVSCQGVSGYNIYRRASPHEYMGTFSIAASKDGRIDAVSNTDGITAVASALGQQYPHGLLVVHDDANELSGGGTSAEASFKLVSLEKILGAEGLAEWNLLGEVDAAWDPRG</sequence>
<evidence type="ECO:0000256" key="2">
    <source>
        <dbReference type="ARBA" id="ARBA00023157"/>
    </source>
</evidence>
<dbReference type="PROSITE" id="PS01186">
    <property type="entry name" value="EGF_2"/>
    <property type="match status" value="1"/>
</dbReference>
<feature type="domain" description="EGF-like" evidence="4">
    <location>
        <begin position="392"/>
        <end position="424"/>
    </location>
</feature>
<dbReference type="CDD" id="cd00054">
    <property type="entry name" value="EGF_CA"/>
    <property type="match status" value="1"/>
</dbReference>
<evidence type="ECO:0000313" key="6">
    <source>
        <dbReference type="EMBL" id="KAK4186758.1"/>
    </source>
</evidence>
<dbReference type="Pfam" id="PF02333">
    <property type="entry name" value="Phytase"/>
    <property type="match status" value="1"/>
</dbReference>
<organism evidence="6 7">
    <name type="scientific">Podospora australis</name>
    <dbReference type="NCBI Taxonomy" id="1536484"/>
    <lineage>
        <taxon>Eukaryota</taxon>
        <taxon>Fungi</taxon>
        <taxon>Dikarya</taxon>
        <taxon>Ascomycota</taxon>
        <taxon>Pezizomycotina</taxon>
        <taxon>Sordariomycetes</taxon>
        <taxon>Sordariomycetidae</taxon>
        <taxon>Sordariales</taxon>
        <taxon>Podosporaceae</taxon>
        <taxon>Podospora</taxon>
    </lineage>
</organism>
<keyword evidence="3" id="KW-0245">EGF-like domain</keyword>
<keyword evidence="2 3" id="KW-1015">Disulfide bond</keyword>
<name>A0AAN7AGV5_9PEZI</name>
<dbReference type="PROSITE" id="PS50026">
    <property type="entry name" value="EGF_3"/>
    <property type="match status" value="1"/>
</dbReference>
<dbReference type="InterPro" id="IPR011042">
    <property type="entry name" value="6-blade_b-propeller_TolB-like"/>
</dbReference>
<keyword evidence="1" id="KW-0732">Signal</keyword>
<dbReference type="EMBL" id="MU864416">
    <property type="protein sequence ID" value="KAK4186758.1"/>
    <property type="molecule type" value="Genomic_DNA"/>
</dbReference>
<comment type="caution">
    <text evidence="3">Lacks conserved residue(s) required for the propagation of feature annotation.</text>
</comment>
<gene>
    <name evidence="6" type="ORF">QBC35DRAFT_500441</name>
</gene>
<reference evidence="6" key="2">
    <citation type="submission" date="2023-05" db="EMBL/GenBank/DDBJ databases">
        <authorList>
            <consortium name="Lawrence Berkeley National Laboratory"/>
            <person name="Steindorff A."/>
            <person name="Hensen N."/>
            <person name="Bonometti L."/>
            <person name="Westerberg I."/>
            <person name="Brannstrom I.O."/>
            <person name="Guillou S."/>
            <person name="Cros-Aarteil S."/>
            <person name="Calhoun S."/>
            <person name="Haridas S."/>
            <person name="Kuo A."/>
            <person name="Mondo S."/>
            <person name="Pangilinan J."/>
            <person name="Riley R."/>
            <person name="Labutti K."/>
            <person name="Andreopoulos B."/>
            <person name="Lipzen A."/>
            <person name="Chen C."/>
            <person name="Yanf M."/>
            <person name="Daum C."/>
            <person name="Ng V."/>
            <person name="Clum A."/>
            <person name="Ohm R."/>
            <person name="Martin F."/>
            <person name="Silar P."/>
            <person name="Natvig D."/>
            <person name="Lalanne C."/>
            <person name="Gautier V."/>
            <person name="Ament-Velasquez S.L."/>
            <person name="Kruys A."/>
            <person name="Hutchinson M.I."/>
            <person name="Powell A.J."/>
            <person name="Barry K."/>
            <person name="Miller A.N."/>
            <person name="Grigoriev I.V."/>
            <person name="Debuchy R."/>
            <person name="Gladieux P."/>
            <person name="Thoren M.H."/>
            <person name="Johannesson H."/>
        </authorList>
    </citation>
    <scope>NUCLEOTIDE SEQUENCE</scope>
    <source>
        <strain evidence="6">PSN309</strain>
    </source>
</reference>
<feature type="domain" description="BPP" evidence="5">
    <location>
        <begin position="418"/>
        <end position="758"/>
    </location>
</feature>
<reference evidence="6" key="1">
    <citation type="journal article" date="2023" name="Mol. Phylogenet. Evol.">
        <title>Genome-scale phylogeny and comparative genomics of the fungal order Sordariales.</title>
        <authorList>
            <person name="Hensen N."/>
            <person name="Bonometti L."/>
            <person name="Westerberg I."/>
            <person name="Brannstrom I.O."/>
            <person name="Guillou S."/>
            <person name="Cros-Aarteil S."/>
            <person name="Calhoun S."/>
            <person name="Haridas S."/>
            <person name="Kuo A."/>
            <person name="Mondo S."/>
            <person name="Pangilinan J."/>
            <person name="Riley R."/>
            <person name="LaButti K."/>
            <person name="Andreopoulos B."/>
            <person name="Lipzen A."/>
            <person name="Chen C."/>
            <person name="Yan M."/>
            <person name="Daum C."/>
            <person name="Ng V."/>
            <person name="Clum A."/>
            <person name="Steindorff A."/>
            <person name="Ohm R.A."/>
            <person name="Martin F."/>
            <person name="Silar P."/>
            <person name="Natvig D.O."/>
            <person name="Lalanne C."/>
            <person name="Gautier V."/>
            <person name="Ament-Velasquez S.L."/>
            <person name="Kruys A."/>
            <person name="Hutchinson M.I."/>
            <person name="Powell A.J."/>
            <person name="Barry K."/>
            <person name="Miller A.N."/>
            <person name="Grigoriev I.V."/>
            <person name="Debuchy R."/>
            <person name="Gladieux P."/>
            <person name="Hiltunen Thoren M."/>
            <person name="Johannesson H."/>
        </authorList>
    </citation>
    <scope>NUCLEOTIDE SEQUENCE</scope>
    <source>
        <strain evidence="6">PSN309</strain>
    </source>
</reference>
<feature type="disulfide bond" evidence="3">
    <location>
        <begin position="414"/>
        <end position="423"/>
    </location>
</feature>
<dbReference type="GO" id="GO:0016158">
    <property type="term" value="F:inositol hexakisphosphate 3-phosphatase activity"/>
    <property type="evidence" value="ECO:0007669"/>
    <property type="project" value="InterPro"/>
</dbReference>
<dbReference type="SUPFAM" id="SSF50956">
    <property type="entry name" value="Thermostable phytase (3-phytase)"/>
    <property type="match status" value="2"/>
</dbReference>
<evidence type="ECO:0008006" key="8">
    <source>
        <dbReference type="Google" id="ProtNLM"/>
    </source>
</evidence>
<dbReference type="PROSITE" id="PS51662">
    <property type="entry name" value="BP_PHYTASE"/>
    <property type="match status" value="2"/>
</dbReference>
<accession>A0AAN7AGV5</accession>
<feature type="disulfide bond" evidence="3">
    <location>
        <begin position="396"/>
        <end position="406"/>
    </location>
</feature>
<protein>
    <recommendedName>
        <fullName evidence="8">3-phytase</fullName>
    </recommendedName>
</protein>
<dbReference type="SMART" id="SM00181">
    <property type="entry name" value="EGF"/>
    <property type="match status" value="2"/>
</dbReference>
<dbReference type="PANTHER" id="PTHR14949">
    <property type="entry name" value="EGF-LIKE-DOMAIN, MULTIPLE 7, 8"/>
    <property type="match status" value="1"/>
</dbReference>
<keyword evidence="7" id="KW-1185">Reference proteome</keyword>
<dbReference type="PROSITE" id="PS00022">
    <property type="entry name" value="EGF_1"/>
    <property type="match status" value="1"/>
</dbReference>
<feature type="domain" description="BPP" evidence="5">
    <location>
        <begin position="28"/>
        <end position="338"/>
    </location>
</feature>
<comment type="caution">
    <text evidence="6">The sequence shown here is derived from an EMBL/GenBank/DDBJ whole genome shotgun (WGS) entry which is preliminary data.</text>
</comment>
<evidence type="ECO:0000259" key="4">
    <source>
        <dbReference type="PROSITE" id="PS50026"/>
    </source>
</evidence>
<dbReference type="PANTHER" id="PTHR14949:SF56">
    <property type="entry name" value="EGF-LIKE-DOMAIN, MULTIPLE 7"/>
    <property type="match status" value="1"/>
</dbReference>
<dbReference type="InterPro" id="IPR000742">
    <property type="entry name" value="EGF"/>
</dbReference>
<dbReference type="Gene3D" id="2.10.25.10">
    <property type="entry name" value="Laminin"/>
    <property type="match status" value="1"/>
</dbReference>
<dbReference type="Gene3D" id="2.120.10.30">
    <property type="entry name" value="TolB, C-terminal domain"/>
    <property type="match status" value="2"/>
</dbReference>
<evidence type="ECO:0000256" key="3">
    <source>
        <dbReference type="PROSITE-ProRule" id="PRU00076"/>
    </source>
</evidence>
<dbReference type="PROSITE" id="PS51257">
    <property type="entry name" value="PROKAR_LIPOPROTEIN"/>
    <property type="match status" value="1"/>
</dbReference>
<proteinExistence type="predicted"/>
<dbReference type="Proteomes" id="UP001302126">
    <property type="component" value="Unassembled WGS sequence"/>
</dbReference>
<evidence type="ECO:0000259" key="5">
    <source>
        <dbReference type="PROSITE" id="PS51662"/>
    </source>
</evidence>